<dbReference type="HOGENOM" id="CLU_014689_6_0_1"/>
<dbReference type="EMBL" id="JH993023">
    <property type="protein sequence ID" value="EKX41435.1"/>
    <property type="molecule type" value="Genomic_DNA"/>
</dbReference>
<organism evidence="6">
    <name type="scientific">Guillardia theta (strain CCMP2712)</name>
    <name type="common">Cryptophyte</name>
    <dbReference type="NCBI Taxonomy" id="905079"/>
    <lineage>
        <taxon>Eukaryota</taxon>
        <taxon>Cryptophyceae</taxon>
        <taxon>Pyrenomonadales</taxon>
        <taxon>Geminigeraceae</taxon>
        <taxon>Guillardia</taxon>
    </lineage>
</organism>
<evidence type="ECO:0000313" key="6">
    <source>
        <dbReference type="EMBL" id="EKX41435.1"/>
    </source>
</evidence>
<evidence type="ECO:0000256" key="5">
    <source>
        <dbReference type="PROSITE-ProRule" id="PRU10015"/>
    </source>
</evidence>
<feature type="non-terminal residue" evidence="6">
    <location>
        <position position="391"/>
    </location>
</feature>
<proteinExistence type="inferred from homology"/>
<dbReference type="RefSeq" id="XP_005828415.1">
    <property type="nucleotide sequence ID" value="XM_005828358.1"/>
</dbReference>
<evidence type="ECO:0000313" key="7">
    <source>
        <dbReference type="EnsemblProtists" id="EKX41435"/>
    </source>
</evidence>
<protein>
    <recommendedName>
        <fullName evidence="9">TRAM domain-containing protein</fullName>
    </recommendedName>
</protein>
<feature type="binding site" evidence="4">
    <location>
        <position position="319"/>
    </location>
    <ligand>
        <name>S-adenosyl-L-methionine</name>
        <dbReference type="ChEBI" id="CHEBI:59789"/>
    </ligand>
</feature>
<accession>L1J028</accession>
<feature type="active site" description="Nucleophile" evidence="4">
    <location>
        <position position="348"/>
    </location>
</feature>
<reference evidence="8" key="2">
    <citation type="submission" date="2012-11" db="EMBL/GenBank/DDBJ databases">
        <authorList>
            <person name="Kuo A."/>
            <person name="Curtis B.A."/>
            <person name="Tanifuji G."/>
            <person name="Burki F."/>
            <person name="Gruber A."/>
            <person name="Irimia M."/>
            <person name="Maruyama S."/>
            <person name="Arias M.C."/>
            <person name="Ball S.G."/>
            <person name="Gile G.H."/>
            <person name="Hirakawa Y."/>
            <person name="Hopkins J.F."/>
            <person name="Rensing S.A."/>
            <person name="Schmutz J."/>
            <person name="Symeonidi A."/>
            <person name="Elias M."/>
            <person name="Eveleigh R.J."/>
            <person name="Herman E.K."/>
            <person name="Klute M.J."/>
            <person name="Nakayama T."/>
            <person name="Obornik M."/>
            <person name="Reyes-Prieto A."/>
            <person name="Armbrust E.V."/>
            <person name="Aves S.J."/>
            <person name="Beiko R.G."/>
            <person name="Coutinho P."/>
            <person name="Dacks J.B."/>
            <person name="Durnford D.G."/>
            <person name="Fast N.M."/>
            <person name="Green B.R."/>
            <person name="Grisdale C."/>
            <person name="Hempe F."/>
            <person name="Henrissat B."/>
            <person name="Hoppner M.P."/>
            <person name="Ishida K.-I."/>
            <person name="Kim E."/>
            <person name="Koreny L."/>
            <person name="Kroth P.G."/>
            <person name="Liu Y."/>
            <person name="Malik S.-B."/>
            <person name="Maier U.G."/>
            <person name="McRose D."/>
            <person name="Mock T."/>
            <person name="Neilson J.A."/>
            <person name="Onodera N.T."/>
            <person name="Poole A.M."/>
            <person name="Pritham E.J."/>
            <person name="Richards T.A."/>
            <person name="Rocap G."/>
            <person name="Roy S.W."/>
            <person name="Sarai C."/>
            <person name="Schaack S."/>
            <person name="Shirato S."/>
            <person name="Slamovits C.H."/>
            <person name="Spencer D.F."/>
            <person name="Suzuki S."/>
            <person name="Worden A.Z."/>
            <person name="Zauner S."/>
            <person name="Barry K."/>
            <person name="Bell C."/>
            <person name="Bharti A.K."/>
            <person name="Crow J.A."/>
            <person name="Grimwood J."/>
            <person name="Kramer R."/>
            <person name="Lindquist E."/>
            <person name="Lucas S."/>
            <person name="Salamov A."/>
            <person name="McFadden G.I."/>
            <person name="Lane C.E."/>
            <person name="Keeling P.J."/>
            <person name="Gray M.W."/>
            <person name="Grigoriev I.V."/>
            <person name="Archibald J.M."/>
        </authorList>
    </citation>
    <scope>NUCLEOTIDE SEQUENCE</scope>
    <source>
        <strain evidence="8">CCMP2712</strain>
    </source>
</reference>
<dbReference type="Gene3D" id="2.40.50.1070">
    <property type="match status" value="1"/>
</dbReference>
<dbReference type="InterPro" id="IPR030390">
    <property type="entry name" value="MeTrfase_TrmA_AS"/>
</dbReference>
<feature type="non-terminal residue" evidence="6">
    <location>
        <position position="1"/>
    </location>
</feature>
<feature type="active site" evidence="5">
    <location>
        <position position="348"/>
    </location>
</feature>
<evidence type="ECO:0000256" key="2">
    <source>
        <dbReference type="ARBA" id="ARBA00022679"/>
    </source>
</evidence>
<dbReference type="PROSITE" id="PS51687">
    <property type="entry name" value="SAM_MT_RNA_M5U"/>
    <property type="match status" value="1"/>
</dbReference>
<feature type="binding site" evidence="4">
    <location>
        <position position="221"/>
    </location>
    <ligand>
        <name>S-adenosyl-L-methionine</name>
        <dbReference type="ChEBI" id="CHEBI:59789"/>
    </ligand>
</feature>
<dbReference type="PaxDb" id="55529-EKX41435"/>
<keyword evidence="1 4" id="KW-0489">Methyltransferase</keyword>
<keyword evidence="8" id="KW-1185">Reference proteome</keyword>
<dbReference type="Gene3D" id="3.40.50.150">
    <property type="entry name" value="Vaccinia Virus protein VP39"/>
    <property type="match status" value="1"/>
</dbReference>
<dbReference type="GO" id="GO:0032259">
    <property type="term" value="P:methylation"/>
    <property type="evidence" value="ECO:0007669"/>
    <property type="project" value="UniProtKB-KW"/>
</dbReference>
<dbReference type="GO" id="GO:0008173">
    <property type="term" value="F:RNA methyltransferase activity"/>
    <property type="evidence" value="ECO:0007669"/>
    <property type="project" value="InterPro"/>
</dbReference>
<dbReference type="GeneID" id="17298164"/>
<keyword evidence="3 4" id="KW-0949">S-adenosyl-L-methionine</keyword>
<dbReference type="PROSITE" id="PS01230">
    <property type="entry name" value="TRMA_1"/>
    <property type="match status" value="1"/>
</dbReference>
<dbReference type="SUPFAM" id="SSF53335">
    <property type="entry name" value="S-adenosyl-L-methionine-dependent methyltransferases"/>
    <property type="match status" value="1"/>
</dbReference>
<evidence type="ECO:0008006" key="9">
    <source>
        <dbReference type="Google" id="ProtNLM"/>
    </source>
</evidence>
<gene>
    <name evidence="6" type="ORF">GUITHDRAFT_48183</name>
</gene>
<dbReference type="STRING" id="905079.L1J028"/>
<reference evidence="6 8" key="1">
    <citation type="journal article" date="2012" name="Nature">
        <title>Algal genomes reveal evolutionary mosaicism and the fate of nucleomorphs.</title>
        <authorList>
            <consortium name="DOE Joint Genome Institute"/>
            <person name="Curtis B.A."/>
            <person name="Tanifuji G."/>
            <person name="Burki F."/>
            <person name="Gruber A."/>
            <person name="Irimia M."/>
            <person name="Maruyama S."/>
            <person name="Arias M.C."/>
            <person name="Ball S.G."/>
            <person name="Gile G.H."/>
            <person name="Hirakawa Y."/>
            <person name="Hopkins J.F."/>
            <person name="Kuo A."/>
            <person name="Rensing S.A."/>
            <person name="Schmutz J."/>
            <person name="Symeonidi A."/>
            <person name="Elias M."/>
            <person name="Eveleigh R.J."/>
            <person name="Herman E.K."/>
            <person name="Klute M.J."/>
            <person name="Nakayama T."/>
            <person name="Obornik M."/>
            <person name="Reyes-Prieto A."/>
            <person name="Armbrust E.V."/>
            <person name="Aves S.J."/>
            <person name="Beiko R.G."/>
            <person name="Coutinho P."/>
            <person name="Dacks J.B."/>
            <person name="Durnford D.G."/>
            <person name="Fast N.M."/>
            <person name="Green B.R."/>
            <person name="Grisdale C.J."/>
            <person name="Hempel F."/>
            <person name="Henrissat B."/>
            <person name="Hoppner M.P."/>
            <person name="Ishida K."/>
            <person name="Kim E."/>
            <person name="Koreny L."/>
            <person name="Kroth P.G."/>
            <person name="Liu Y."/>
            <person name="Malik S.B."/>
            <person name="Maier U.G."/>
            <person name="McRose D."/>
            <person name="Mock T."/>
            <person name="Neilson J.A."/>
            <person name="Onodera N.T."/>
            <person name="Poole A.M."/>
            <person name="Pritham E.J."/>
            <person name="Richards T.A."/>
            <person name="Rocap G."/>
            <person name="Roy S.W."/>
            <person name="Sarai C."/>
            <person name="Schaack S."/>
            <person name="Shirato S."/>
            <person name="Slamovits C.H."/>
            <person name="Spencer D.F."/>
            <person name="Suzuki S."/>
            <person name="Worden A.Z."/>
            <person name="Zauner S."/>
            <person name="Barry K."/>
            <person name="Bell C."/>
            <person name="Bharti A.K."/>
            <person name="Crow J.A."/>
            <person name="Grimwood J."/>
            <person name="Kramer R."/>
            <person name="Lindquist E."/>
            <person name="Lucas S."/>
            <person name="Salamov A."/>
            <person name="McFadden G.I."/>
            <person name="Lane C.E."/>
            <person name="Keeling P.J."/>
            <person name="Gray M.W."/>
            <person name="Grigoriev I.V."/>
            <person name="Archibald J.M."/>
        </authorList>
    </citation>
    <scope>NUCLEOTIDE SEQUENCE</scope>
    <source>
        <strain evidence="6 8">CCMP2712</strain>
    </source>
</reference>
<keyword evidence="2 4" id="KW-0808">Transferase</keyword>
<dbReference type="InterPro" id="IPR010280">
    <property type="entry name" value="U5_MeTrfase_fam"/>
</dbReference>
<evidence type="ECO:0000313" key="8">
    <source>
        <dbReference type="Proteomes" id="UP000011087"/>
    </source>
</evidence>
<sequence length="391" mass="43896">ELRCVHFGACPGCIVEANLHDTPTINEAKMFLGALTKQAGREFEVNMGQIHRWRTLAKLAVSPTNNEMGFEIGLYKSGTHDVLAIPRCRVHHPSINEAVSILQEEMLAVGIQAYDEKSSEGHLRYVQMMVERHSNKVQMTMVWNAENFRDASPQAQLLVKRLKLYDIFHSIWINYRTGTGNVIFNRDEKKWQLLIGPKYVAERIEAGLNLSFPIAPSMFRQGNLEQFTAIIQKVETFIEPGSKVCELYAGAGMVGLSAALQNCEWLRCSDENPANLDAFLATKQSLPIDLKRKAYYTTSSAEEAIEDGQVDGADVLIVDPPRKGLELLAHWIQSKSPTELKKVIYISCGFKALKEDLKVMLSGNKWKLTHAEGHVLFPGSDHIECLVVLEK</sequence>
<dbReference type="OMA" id="SGCSHEW"/>
<evidence type="ECO:0000256" key="4">
    <source>
        <dbReference type="PROSITE-ProRule" id="PRU01024"/>
    </source>
</evidence>
<evidence type="ECO:0000256" key="3">
    <source>
        <dbReference type="ARBA" id="ARBA00022691"/>
    </source>
</evidence>
<dbReference type="Proteomes" id="UP000011087">
    <property type="component" value="Unassembled WGS sequence"/>
</dbReference>
<dbReference type="AlphaFoldDB" id="L1J028"/>
<dbReference type="EnsemblProtists" id="EKX41435">
    <property type="protein sequence ID" value="EKX41435"/>
    <property type="gene ID" value="GUITHDRAFT_48183"/>
</dbReference>
<dbReference type="PANTHER" id="PTHR47548:SF1">
    <property type="entry name" value="S-ADENOSYL-L-METHIONINE-DEPENDENT METHYLTRANSFERASES SUPERFAMILY PROTEIN"/>
    <property type="match status" value="1"/>
</dbReference>
<dbReference type="KEGG" id="gtt:GUITHDRAFT_48183"/>
<evidence type="ECO:0000256" key="1">
    <source>
        <dbReference type="ARBA" id="ARBA00022603"/>
    </source>
</evidence>
<comment type="similarity">
    <text evidence="4">Belongs to the class I-like SAM-binding methyltransferase superfamily. RNA M5U methyltransferase family.</text>
</comment>
<dbReference type="InterPro" id="IPR029063">
    <property type="entry name" value="SAM-dependent_MTases_sf"/>
</dbReference>
<name>L1J028_GUITC</name>
<feature type="binding site" evidence="4">
    <location>
        <position position="270"/>
    </location>
    <ligand>
        <name>S-adenosyl-L-methionine</name>
        <dbReference type="ChEBI" id="CHEBI:59789"/>
    </ligand>
</feature>
<dbReference type="InterPro" id="IPR053304">
    <property type="entry name" value="RNA_M5U_MTase"/>
</dbReference>
<dbReference type="eggNOG" id="ENOG502QTKF">
    <property type="taxonomic scope" value="Eukaryota"/>
</dbReference>
<reference evidence="7" key="3">
    <citation type="submission" date="2015-06" db="UniProtKB">
        <authorList>
            <consortium name="EnsemblProtists"/>
        </authorList>
    </citation>
    <scope>IDENTIFICATION</scope>
</reference>
<dbReference type="GO" id="GO:0006396">
    <property type="term" value="P:RNA processing"/>
    <property type="evidence" value="ECO:0007669"/>
    <property type="project" value="InterPro"/>
</dbReference>
<dbReference type="OrthoDB" id="10250660at2759"/>
<feature type="binding site" evidence="4">
    <location>
        <position position="248"/>
    </location>
    <ligand>
        <name>S-adenosyl-L-methionine</name>
        <dbReference type="ChEBI" id="CHEBI:59789"/>
    </ligand>
</feature>
<dbReference type="PANTHER" id="PTHR47548">
    <property type="entry name" value="BNAA06G32370D PROTEIN"/>
    <property type="match status" value="1"/>
</dbReference>